<evidence type="ECO:0000313" key="1">
    <source>
        <dbReference type="EMBL" id="CAF1302372.1"/>
    </source>
</evidence>
<accession>A0A8S2EU71</accession>
<evidence type="ECO:0000313" key="2">
    <source>
        <dbReference type="EMBL" id="CAF4108845.1"/>
    </source>
</evidence>
<dbReference type="EMBL" id="CAJOBA010041186">
    <property type="protein sequence ID" value="CAF4108845.1"/>
    <property type="molecule type" value="Genomic_DNA"/>
</dbReference>
<dbReference type="EMBL" id="CAJNOK010019609">
    <property type="protein sequence ID" value="CAF1302372.1"/>
    <property type="molecule type" value="Genomic_DNA"/>
</dbReference>
<comment type="caution">
    <text evidence="1">The sequence shown here is derived from an EMBL/GenBank/DDBJ whole genome shotgun (WGS) entry which is preliminary data.</text>
</comment>
<name>A0A8S2EU71_9BILA</name>
<organism evidence="1 3">
    <name type="scientific">Didymodactylos carnosus</name>
    <dbReference type="NCBI Taxonomy" id="1234261"/>
    <lineage>
        <taxon>Eukaryota</taxon>
        <taxon>Metazoa</taxon>
        <taxon>Spiralia</taxon>
        <taxon>Gnathifera</taxon>
        <taxon>Rotifera</taxon>
        <taxon>Eurotatoria</taxon>
        <taxon>Bdelloidea</taxon>
        <taxon>Philodinida</taxon>
        <taxon>Philodinidae</taxon>
        <taxon>Didymodactylos</taxon>
    </lineage>
</organism>
<proteinExistence type="predicted"/>
<reference evidence="1" key="1">
    <citation type="submission" date="2021-02" db="EMBL/GenBank/DDBJ databases">
        <authorList>
            <person name="Nowell W R."/>
        </authorList>
    </citation>
    <scope>NUCLEOTIDE SEQUENCE</scope>
</reference>
<sequence>VLMLDSIISTARFPYRETSPSVLVDCLLHQVIILN</sequence>
<dbReference type="Proteomes" id="UP000682733">
    <property type="component" value="Unassembled WGS sequence"/>
</dbReference>
<evidence type="ECO:0000313" key="3">
    <source>
        <dbReference type="Proteomes" id="UP000677228"/>
    </source>
</evidence>
<feature type="non-terminal residue" evidence="1">
    <location>
        <position position="1"/>
    </location>
</feature>
<gene>
    <name evidence="1" type="ORF">OVA965_LOCUS28595</name>
    <name evidence="2" type="ORF">TMI583_LOCUS29349</name>
</gene>
<dbReference type="Proteomes" id="UP000677228">
    <property type="component" value="Unassembled WGS sequence"/>
</dbReference>
<dbReference type="AlphaFoldDB" id="A0A8S2EU71"/>
<protein>
    <submittedName>
        <fullName evidence="1">Uncharacterized protein</fullName>
    </submittedName>
</protein>